<dbReference type="PANTHER" id="PTHR12818">
    <property type="entry name" value="TRNA (ADENINE(37)-N6)-METHYLTRANSFERASE"/>
    <property type="match status" value="1"/>
</dbReference>
<dbReference type="RefSeq" id="WP_152943415.1">
    <property type="nucleotide sequence ID" value="NZ_CP045482.1"/>
</dbReference>
<name>A0A650CWY0_ACIAM</name>
<evidence type="ECO:0000313" key="7">
    <source>
        <dbReference type="Proteomes" id="UP000474054"/>
    </source>
</evidence>
<dbReference type="PROSITE" id="PS51668">
    <property type="entry name" value="TSAA_2"/>
    <property type="match status" value="1"/>
</dbReference>
<dbReference type="Proteomes" id="UP000426328">
    <property type="component" value="Chromosome"/>
</dbReference>
<dbReference type="GO" id="GO:0032259">
    <property type="term" value="P:methylation"/>
    <property type="evidence" value="ECO:0007669"/>
    <property type="project" value="UniProtKB-KW"/>
</dbReference>
<dbReference type="EMBL" id="CP045482">
    <property type="protein sequence ID" value="QGR21957.1"/>
    <property type="molecule type" value="Genomic_DNA"/>
</dbReference>
<gene>
    <name evidence="5" type="primary">tsaA</name>
    <name evidence="5" type="ORF">D1866_08015</name>
    <name evidence="4" type="ORF">GFB69_12670</name>
</gene>
<dbReference type="InterPro" id="IPR036413">
    <property type="entry name" value="YaeB-like_sf"/>
</dbReference>
<dbReference type="Gene3D" id="2.40.30.70">
    <property type="entry name" value="YaeB-like"/>
    <property type="match status" value="1"/>
</dbReference>
<dbReference type="NCBIfam" id="TIGR00104">
    <property type="entry name" value="tRNA_TsaA"/>
    <property type="match status" value="1"/>
</dbReference>
<dbReference type="PANTHER" id="PTHR12818:SF0">
    <property type="entry name" value="TRNA (ADENINE(37)-N6)-METHYLTRANSFERASE"/>
    <property type="match status" value="1"/>
</dbReference>
<feature type="domain" description="TsaA-like" evidence="3">
    <location>
        <begin position="3"/>
        <end position="143"/>
    </location>
</feature>
<dbReference type="CDD" id="cd09281">
    <property type="entry name" value="UPF0066"/>
    <property type="match status" value="1"/>
</dbReference>
<dbReference type="InterPro" id="IPR023370">
    <property type="entry name" value="TrmO-like_N"/>
</dbReference>
<dbReference type="Proteomes" id="UP000474054">
    <property type="component" value="Unassembled WGS sequence"/>
</dbReference>
<keyword evidence="6" id="KW-1185">Reference proteome</keyword>
<accession>A0A650CWY0</accession>
<evidence type="ECO:0000256" key="1">
    <source>
        <dbReference type="ARBA" id="ARBA00022691"/>
    </source>
</evidence>
<keyword evidence="5" id="KW-0489">Methyltransferase</keyword>
<dbReference type="InterPro" id="IPR040372">
    <property type="entry name" value="YaeB-like"/>
</dbReference>
<organism evidence="5 6">
    <name type="scientific">Acidianus ambivalens</name>
    <name type="common">Desulfurolobus ambivalens</name>
    <dbReference type="NCBI Taxonomy" id="2283"/>
    <lineage>
        <taxon>Archaea</taxon>
        <taxon>Thermoproteota</taxon>
        <taxon>Thermoprotei</taxon>
        <taxon>Sulfolobales</taxon>
        <taxon>Sulfolobaceae</taxon>
        <taxon>Acidianus</taxon>
    </lineage>
</organism>
<dbReference type="InterPro" id="IPR036414">
    <property type="entry name" value="YaeB_N_sf"/>
</dbReference>
<dbReference type="Pfam" id="PF01980">
    <property type="entry name" value="TrmO_N"/>
    <property type="match status" value="1"/>
</dbReference>
<keyword evidence="5" id="KW-0808">Transferase</keyword>
<evidence type="ECO:0000313" key="4">
    <source>
        <dbReference type="EMBL" id="MQL56518.1"/>
    </source>
</evidence>
<reference evidence="4 7" key="1">
    <citation type="submission" date="2019-10" db="EMBL/GenBank/DDBJ databases">
        <title>Comparative genomics of sulfur disproportionating microorganisms.</title>
        <authorList>
            <person name="Ward L.M."/>
            <person name="Bertran E."/>
            <person name="Johnston D."/>
        </authorList>
    </citation>
    <scope>NUCLEOTIDE SEQUENCE [LARGE SCALE GENOMIC DNA]</scope>
    <source>
        <strain evidence="4 7">DSM 3772</strain>
    </source>
</reference>
<comment type="similarity">
    <text evidence="2">Belongs to the tRNA methyltransferase O family.</text>
</comment>
<dbReference type="KEGG" id="aamb:D1866_08015"/>
<evidence type="ECO:0000256" key="2">
    <source>
        <dbReference type="ARBA" id="ARBA00033753"/>
    </source>
</evidence>
<reference evidence="5 6" key="2">
    <citation type="submission" date="2019-10" db="EMBL/GenBank/DDBJ databases">
        <title>Genome Sequences from Six Type Strain Members of the Archaeal Family Sulfolobaceae: Acidianus ambivalens, Acidianus infernus, Metallosphaera prunae, Stygiolobus azoricus, Sulfolobus metallicus, and Sulfurisphaera ohwakuensis.</title>
        <authorList>
            <person name="Counts J.A."/>
            <person name="Kelly R.M."/>
        </authorList>
    </citation>
    <scope>NUCLEOTIDE SEQUENCE [LARGE SCALE GENOMIC DNA]</scope>
    <source>
        <strain evidence="5 6">LEI 10</strain>
    </source>
</reference>
<dbReference type="GO" id="GO:0008168">
    <property type="term" value="F:methyltransferase activity"/>
    <property type="evidence" value="ECO:0007669"/>
    <property type="project" value="UniProtKB-KW"/>
</dbReference>
<dbReference type="SUPFAM" id="SSF118196">
    <property type="entry name" value="YaeB-like"/>
    <property type="match status" value="1"/>
</dbReference>
<sequence>MELRPIGVVIGPSEDEVNKNMWKGGVKGIIKVYKEFKEGLIGIENFSHIIVVSWLHKITEDQRKILVVKPLRMADLGFKLSELPTLGVFALHSPVRPNPIGITIVKLIKRQDNLLFVDGLDLYDGTPILDLKGYYPYLPKDVRVPEWSKKLHSEV</sequence>
<evidence type="ECO:0000313" key="5">
    <source>
        <dbReference type="EMBL" id="QGR21957.1"/>
    </source>
</evidence>
<protein>
    <submittedName>
        <fullName evidence="5">tRNA (N6-threonylcarbamoyladenosine(37)-N6)-methyltransferase TrmO</fullName>
    </submittedName>
</protein>
<dbReference type="AlphaFoldDB" id="A0A650CWY0"/>
<keyword evidence="1" id="KW-0949">S-adenosyl-L-methionine</keyword>
<evidence type="ECO:0000259" key="3">
    <source>
        <dbReference type="PROSITE" id="PS51668"/>
    </source>
</evidence>
<dbReference type="GeneID" id="42779673"/>
<evidence type="ECO:0000313" key="6">
    <source>
        <dbReference type="Proteomes" id="UP000426328"/>
    </source>
</evidence>
<dbReference type="EMBL" id="WHYS01000005">
    <property type="protein sequence ID" value="MQL56518.1"/>
    <property type="molecule type" value="Genomic_DNA"/>
</dbReference>
<proteinExistence type="inferred from homology"/>